<dbReference type="AlphaFoldDB" id="A0A326RNR5"/>
<reference evidence="1 2" key="1">
    <citation type="submission" date="2018-06" db="EMBL/GenBank/DDBJ databases">
        <title>Genomic Encyclopedia of Archaeal and Bacterial Type Strains, Phase II (KMG-II): from individual species to whole genera.</title>
        <authorList>
            <person name="Goeker M."/>
        </authorList>
    </citation>
    <scope>NUCLEOTIDE SEQUENCE [LARGE SCALE GENOMIC DNA]</scope>
    <source>
        <strain evidence="1 2">T4</strain>
    </source>
</reference>
<dbReference type="Proteomes" id="UP000248917">
    <property type="component" value="Unassembled WGS sequence"/>
</dbReference>
<dbReference type="EMBL" id="QKTX01000016">
    <property type="protein sequence ID" value="PZV78622.1"/>
    <property type="molecule type" value="Genomic_DNA"/>
</dbReference>
<evidence type="ECO:0000313" key="1">
    <source>
        <dbReference type="EMBL" id="PZV78622.1"/>
    </source>
</evidence>
<organism evidence="1 2">
    <name type="scientific">Algoriphagus aquaeductus</name>
    <dbReference type="NCBI Taxonomy" id="475299"/>
    <lineage>
        <taxon>Bacteria</taxon>
        <taxon>Pseudomonadati</taxon>
        <taxon>Bacteroidota</taxon>
        <taxon>Cytophagia</taxon>
        <taxon>Cytophagales</taxon>
        <taxon>Cyclobacteriaceae</taxon>
        <taxon>Algoriphagus</taxon>
    </lineage>
</organism>
<sequence>MLDIRHKYQNSGSFSKSLNFGKAFKPNLTEYPYSLNSVDTKIFNKSIFKILYRFNKINQYIITKPASKNQLIEIFANFKPFQLKVFNNFFKK</sequence>
<gene>
    <name evidence="1" type="ORF">CLV31_11651</name>
</gene>
<comment type="caution">
    <text evidence="1">The sequence shown here is derived from an EMBL/GenBank/DDBJ whole genome shotgun (WGS) entry which is preliminary data.</text>
</comment>
<protein>
    <submittedName>
        <fullName evidence="1">Uncharacterized protein</fullName>
    </submittedName>
</protein>
<evidence type="ECO:0000313" key="2">
    <source>
        <dbReference type="Proteomes" id="UP000248917"/>
    </source>
</evidence>
<proteinExistence type="predicted"/>
<accession>A0A326RNR5</accession>
<keyword evidence="2" id="KW-1185">Reference proteome</keyword>
<name>A0A326RNR5_9BACT</name>